<reference evidence="2 3" key="1">
    <citation type="submission" date="2012-01" db="EMBL/GenBank/DDBJ databases">
        <title>Complete sequence of chromosome of Clostridium pasteurianum BC1.</title>
        <authorList>
            <consortium name="US DOE Joint Genome Institute"/>
            <person name="Lucas S."/>
            <person name="Han J."/>
            <person name="Lapidus A."/>
            <person name="Cheng J.-F."/>
            <person name="Goodwin L."/>
            <person name="Pitluck S."/>
            <person name="Peters L."/>
            <person name="Mikhailova N."/>
            <person name="Teshima H."/>
            <person name="Detter J.C."/>
            <person name="Han C."/>
            <person name="Tapia R."/>
            <person name="Land M."/>
            <person name="Hauser L."/>
            <person name="Kyrpides N."/>
            <person name="Ivanova N."/>
            <person name="Pagani I."/>
            <person name="Dunn J."/>
            <person name="Taghavi S."/>
            <person name="Francis A."/>
            <person name="van der Lelie D."/>
            <person name="Woyke T."/>
        </authorList>
    </citation>
    <scope>NUCLEOTIDE SEQUENCE [LARGE SCALE GENOMIC DNA]</scope>
    <source>
        <strain evidence="2 3">BC1</strain>
    </source>
</reference>
<keyword evidence="1" id="KW-0472">Membrane</keyword>
<dbReference type="PATRIC" id="fig|86416.3.peg.1778"/>
<dbReference type="Proteomes" id="UP000013523">
    <property type="component" value="Chromosome"/>
</dbReference>
<evidence type="ECO:0000256" key="1">
    <source>
        <dbReference type="SAM" id="Phobius"/>
    </source>
</evidence>
<gene>
    <name evidence="2" type="ORF">Clopa_1802</name>
</gene>
<keyword evidence="1" id="KW-1133">Transmembrane helix</keyword>
<protein>
    <submittedName>
        <fullName evidence="2">Uncharacterized protein</fullName>
    </submittedName>
</protein>
<name>R4KAP3_CLOPA</name>
<proteinExistence type="predicted"/>
<dbReference type="KEGG" id="cpas:Clopa_1802"/>
<evidence type="ECO:0000313" key="2">
    <source>
        <dbReference type="EMBL" id="AGK96710.1"/>
    </source>
</evidence>
<accession>R4KAP3</accession>
<keyword evidence="1" id="KW-0812">Transmembrane</keyword>
<sequence length="48" mass="5450">MLKRFVGILMVLIEIIAINSAIYMKAKTRSVQNKFINNYNKSSSTIGE</sequence>
<keyword evidence="3" id="KW-1185">Reference proteome</keyword>
<organism evidence="2 3">
    <name type="scientific">Clostridium pasteurianum BC1</name>
    <dbReference type="NCBI Taxonomy" id="86416"/>
    <lineage>
        <taxon>Bacteria</taxon>
        <taxon>Bacillati</taxon>
        <taxon>Bacillota</taxon>
        <taxon>Clostridia</taxon>
        <taxon>Eubacteriales</taxon>
        <taxon>Clostridiaceae</taxon>
        <taxon>Clostridium</taxon>
    </lineage>
</organism>
<feature type="transmembrane region" description="Helical" evidence="1">
    <location>
        <begin position="6"/>
        <end position="24"/>
    </location>
</feature>
<dbReference type="HOGENOM" id="CLU_3151338_0_0_9"/>
<dbReference type="AlphaFoldDB" id="R4KAP3"/>
<dbReference type="EMBL" id="CP003261">
    <property type="protein sequence ID" value="AGK96710.1"/>
    <property type="molecule type" value="Genomic_DNA"/>
</dbReference>
<evidence type="ECO:0000313" key="3">
    <source>
        <dbReference type="Proteomes" id="UP000013523"/>
    </source>
</evidence>